<evidence type="ECO:0000313" key="4">
    <source>
        <dbReference type="Proteomes" id="UP000552700"/>
    </source>
</evidence>
<feature type="domain" description="Amidohydrolase 3" evidence="2">
    <location>
        <begin position="88"/>
        <end position="332"/>
    </location>
</feature>
<dbReference type="Gene3D" id="3.10.310.70">
    <property type="match status" value="1"/>
</dbReference>
<dbReference type="InterPro" id="IPR011059">
    <property type="entry name" value="Metal-dep_hydrolase_composite"/>
</dbReference>
<dbReference type="Gene3D" id="3.20.20.140">
    <property type="entry name" value="Metal-dependent hydrolases"/>
    <property type="match status" value="1"/>
</dbReference>
<dbReference type="PANTHER" id="PTHR22642">
    <property type="entry name" value="IMIDAZOLONEPROPIONASE"/>
    <property type="match status" value="1"/>
</dbReference>
<organism evidence="3 4">
    <name type="scientific">Sphingobium subterraneum</name>
    <dbReference type="NCBI Taxonomy" id="627688"/>
    <lineage>
        <taxon>Bacteria</taxon>
        <taxon>Pseudomonadati</taxon>
        <taxon>Pseudomonadota</taxon>
        <taxon>Alphaproteobacteria</taxon>
        <taxon>Sphingomonadales</taxon>
        <taxon>Sphingomonadaceae</taxon>
        <taxon>Sphingobium</taxon>
    </lineage>
</organism>
<proteinExistence type="predicted"/>
<name>A0A841IVW9_9SPHN</name>
<dbReference type="Pfam" id="PF07969">
    <property type="entry name" value="Amidohydro_3"/>
    <property type="match status" value="2"/>
</dbReference>
<gene>
    <name evidence="3" type="ORF">FHS92_000504</name>
</gene>
<reference evidence="3 4" key="1">
    <citation type="submission" date="2020-08" db="EMBL/GenBank/DDBJ databases">
        <title>Genomic Encyclopedia of Type Strains, Phase IV (KMG-IV): sequencing the most valuable type-strain genomes for metagenomic binning, comparative biology and taxonomic classification.</title>
        <authorList>
            <person name="Goeker M."/>
        </authorList>
    </citation>
    <scope>NUCLEOTIDE SEQUENCE [LARGE SCALE GENOMIC DNA]</scope>
    <source>
        <strain evidence="3 4">DSM 102255</strain>
    </source>
</reference>
<dbReference type="EMBL" id="JACIJP010000001">
    <property type="protein sequence ID" value="MBB6122797.1"/>
    <property type="molecule type" value="Genomic_DNA"/>
</dbReference>
<dbReference type="AlphaFoldDB" id="A0A841IVW9"/>
<protein>
    <recommendedName>
        <fullName evidence="2">Amidohydrolase 3 domain-containing protein</fullName>
    </recommendedName>
</protein>
<feature type="signal peptide" evidence="1">
    <location>
        <begin position="1"/>
        <end position="25"/>
    </location>
</feature>
<accession>A0A841IVW9</accession>
<dbReference type="Proteomes" id="UP000552700">
    <property type="component" value="Unassembled WGS sequence"/>
</dbReference>
<feature type="chain" id="PRO_5032847279" description="Amidohydrolase 3 domain-containing protein" evidence="1">
    <location>
        <begin position="26"/>
        <end position="487"/>
    </location>
</feature>
<keyword evidence="4" id="KW-1185">Reference proteome</keyword>
<comment type="caution">
    <text evidence="3">The sequence shown here is derived from an EMBL/GenBank/DDBJ whole genome shotgun (WGS) entry which is preliminary data.</text>
</comment>
<evidence type="ECO:0000313" key="3">
    <source>
        <dbReference type="EMBL" id="MBB6122797.1"/>
    </source>
</evidence>
<dbReference type="RefSeq" id="WP_343056633.1">
    <property type="nucleotide sequence ID" value="NZ_JACIJP010000001.1"/>
</dbReference>
<dbReference type="PANTHER" id="PTHR22642:SF2">
    <property type="entry name" value="PROTEIN LONG AFTER FAR-RED 3"/>
    <property type="match status" value="1"/>
</dbReference>
<evidence type="ECO:0000259" key="2">
    <source>
        <dbReference type="Pfam" id="PF07969"/>
    </source>
</evidence>
<feature type="domain" description="Amidohydrolase 3" evidence="2">
    <location>
        <begin position="384"/>
        <end position="484"/>
    </location>
</feature>
<evidence type="ECO:0000256" key="1">
    <source>
        <dbReference type="SAM" id="SignalP"/>
    </source>
</evidence>
<dbReference type="SUPFAM" id="SSF51338">
    <property type="entry name" value="Composite domain of metallo-dependent hydrolases"/>
    <property type="match status" value="1"/>
</dbReference>
<keyword evidence="1" id="KW-0732">Signal</keyword>
<sequence>MIISRRGGIAALCTALLITATPALARKKAPPPAPTPSGGLIDNVNGITTDAMGRLERFTGLMIDDDGRVVSRLAAGDQRPAYPRFKLDGKGRTLIPAFVDAQAHLVETGLTLMTVDLSGARSLAEAQTKITEDLRATPDRKWILGRGWDAKRWGLAAPPSAADLDGVTGGTPALLTSADGESLWANSAALRAAGVTKAMAVDEMQRRLRSAAPQPAPKDRDLALDKAQRLFLAAGYGAVVDTALSIEDWQSLRRAGDRGALRLRVAGYARSLADLVTIAGPEPTPWLYDGRLRLVGASFRLRAPAPAPTSPQATALLNQMSRAAMDGFQVGLDMGPTDAPALRDAALDMFTEMDATYKGDRRWRLDLLPPDAPSQPVKSITFLYSAPAVLTRGSMGSGSPASRPGPFALLAMMVKPEDAASRGAALTALTRQPAYAAYADKEFGALETGQRADFLLIDRDITTAAPAEIAGTQVLEIWVGGRQILTK</sequence>
<dbReference type="GO" id="GO:0016810">
    <property type="term" value="F:hydrolase activity, acting on carbon-nitrogen (but not peptide) bonds"/>
    <property type="evidence" value="ECO:0007669"/>
    <property type="project" value="InterPro"/>
</dbReference>
<dbReference type="InterPro" id="IPR013108">
    <property type="entry name" value="Amidohydro_3"/>
</dbReference>